<dbReference type="VEuPathDB" id="FungiDB:LELG_02178"/>
<evidence type="ECO:0000256" key="1">
    <source>
        <dbReference type="SAM" id="SignalP"/>
    </source>
</evidence>
<protein>
    <submittedName>
        <fullName evidence="2">Uncharacterized protein</fullName>
    </submittedName>
</protein>
<name>A5DXU1_LODEL</name>
<dbReference type="HOGENOM" id="CLU_084246_0_0_1"/>
<keyword evidence="1" id="KW-0732">Signal</keyword>
<dbReference type="EMBL" id="CH981525">
    <property type="protein sequence ID" value="EDK43999.1"/>
    <property type="molecule type" value="Genomic_DNA"/>
</dbReference>
<organism evidence="2 3">
    <name type="scientific">Lodderomyces elongisporus (strain ATCC 11503 / CBS 2605 / JCM 1781 / NBRC 1676 / NRRL YB-4239)</name>
    <name type="common">Yeast</name>
    <name type="synonym">Saccharomyces elongisporus</name>
    <dbReference type="NCBI Taxonomy" id="379508"/>
    <lineage>
        <taxon>Eukaryota</taxon>
        <taxon>Fungi</taxon>
        <taxon>Dikarya</taxon>
        <taxon>Ascomycota</taxon>
        <taxon>Saccharomycotina</taxon>
        <taxon>Pichiomycetes</taxon>
        <taxon>Debaryomycetaceae</taxon>
        <taxon>Candida/Lodderomyces clade</taxon>
        <taxon>Lodderomyces</taxon>
    </lineage>
</organism>
<dbReference type="Proteomes" id="UP000001996">
    <property type="component" value="Unassembled WGS sequence"/>
</dbReference>
<accession>A5DXU1</accession>
<sequence length="350" mass="38416">MLLGIVLFFFVYLSFFPIACGKHIGDSNHYFSDVATDLDKASTAQVYPIPDISNITYYTLPERKSLTPERLADIFIRNAKSVIHILDSNTTIVPTDQILNSDSQKLLSLDNLFYLEVKHNILPIGSNYIPLSSCVSARAYNLELPSIGVSVTHRVAVASRFTVAVGSMVGVGYLLNTTTIALSFGDNVKFKLATERSIETLAACYLVRNEAARLFGYVTLWKTEPLVREIAFMNWKQSCSGVGKEVNKREKGASVVLQKRVQRGGQVENGAMGIDGREERRVDGDGDGGGDSIGSVVVGDWGIARTQTLLGNVPIAVFCNVGSRKELMCDLNKGSIADQCGHEMMWKILY</sequence>
<dbReference type="InParanoid" id="A5DXU1"/>
<dbReference type="AlphaFoldDB" id="A5DXU1"/>
<evidence type="ECO:0000313" key="2">
    <source>
        <dbReference type="EMBL" id="EDK43999.1"/>
    </source>
</evidence>
<reference evidence="2 3" key="1">
    <citation type="journal article" date="2009" name="Nature">
        <title>Evolution of pathogenicity and sexual reproduction in eight Candida genomes.</title>
        <authorList>
            <person name="Butler G."/>
            <person name="Rasmussen M.D."/>
            <person name="Lin M.F."/>
            <person name="Santos M.A."/>
            <person name="Sakthikumar S."/>
            <person name="Munro C.A."/>
            <person name="Rheinbay E."/>
            <person name="Grabherr M."/>
            <person name="Forche A."/>
            <person name="Reedy J.L."/>
            <person name="Agrafioti I."/>
            <person name="Arnaud M.B."/>
            <person name="Bates S."/>
            <person name="Brown A.J."/>
            <person name="Brunke S."/>
            <person name="Costanzo M.C."/>
            <person name="Fitzpatrick D.A."/>
            <person name="de Groot P.W."/>
            <person name="Harris D."/>
            <person name="Hoyer L.L."/>
            <person name="Hube B."/>
            <person name="Klis F.M."/>
            <person name="Kodira C."/>
            <person name="Lennard N."/>
            <person name="Logue M.E."/>
            <person name="Martin R."/>
            <person name="Neiman A.M."/>
            <person name="Nikolaou E."/>
            <person name="Quail M.A."/>
            <person name="Quinn J."/>
            <person name="Santos M.C."/>
            <person name="Schmitzberger F.F."/>
            <person name="Sherlock G."/>
            <person name="Shah P."/>
            <person name="Silverstein K.A."/>
            <person name="Skrzypek M.S."/>
            <person name="Soll D."/>
            <person name="Staggs R."/>
            <person name="Stansfield I."/>
            <person name="Stumpf M.P."/>
            <person name="Sudbery P.E."/>
            <person name="Srikantha T."/>
            <person name="Zeng Q."/>
            <person name="Berman J."/>
            <person name="Berriman M."/>
            <person name="Heitman J."/>
            <person name="Gow N.A."/>
            <person name="Lorenz M.C."/>
            <person name="Birren B.W."/>
            <person name="Kellis M."/>
            <person name="Cuomo C.A."/>
        </authorList>
    </citation>
    <scope>NUCLEOTIDE SEQUENCE [LARGE SCALE GENOMIC DNA]</scope>
    <source>
        <strain evidence="3">ATCC 11503 / BCRC 21390 / CBS 2605 / JCM 1781 / NBRC 1676 / NRRL YB-4239</strain>
    </source>
</reference>
<feature type="chain" id="PRO_5002681551" evidence="1">
    <location>
        <begin position="22"/>
        <end position="350"/>
    </location>
</feature>
<feature type="signal peptide" evidence="1">
    <location>
        <begin position="1"/>
        <end position="21"/>
    </location>
</feature>
<dbReference type="OrthoDB" id="4014264at2759"/>
<proteinExistence type="predicted"/>
<keyword evidence="3" id="KW-1185">Reference proteome</keyword>
<evidence type="ECO:0000313" key="3">
    <source>
        <dbReference type="Proteomes" id="UP000001996"/>
    </source>
</evidence>
<gene>
    <name evidence="2" type="ORF">LELG_02178</name>
</gene>